<dbReference type="PANTHER" id="PTHR11075:SF54">
    <property type="entry name" value="LARGE RIBOSOMAL SUBUNIT PROTEIN ML62"/>
    <property type="match status" value="1"/>
</dbReference>
<dbReference type="SUPFAM" id="SSF110916">
    <property type="entry name" value="Peptidyl-tRNA hydrolase domain-like"/>
    <property type="match status" value="1"/>
</dbReference>
<dbReference type="FunCoup" id="A0A0H2S877">
    <property type="interactions" value="113"/>
</dbReference>
<dbReference type="EMBL" id="KQ085966">
    <property type="protein sequence ID" value="KLO13071.1"/>
    <property type="molecule type" value="Genomic_DNA"/>
</dbReference>
<protein>
    <recommendedName>
        <fullName evidence="2">Prokaryotic-type class I peptide chain release factors domain-containing protein</fullName>
    </recommendedName>
</protein>
<dbReference type="AlphaFoldDB" id="A0A0H2S877"/>
<proteinExistence type="predicted"/>
<dbReference type="PANTHER" id="PTHR11075">
    <property type="entry name" value="PEPTIDE CHAIN RELEASE FACTOR"/>
    <property type="match status" value="1"/>
</dbReference>
<sequence>MLSILYLLRNCRPYSTKSFGRVPLPPNISELSSNEAVTQARRWVDEFASATALMSLREAVEMTFSRSSGPGGQVKYTESNVNKVNTKCTARLSLNADLLPLWSRGSLRKSPAYVHSSNSLLITSSAFRSQAQNIEDCLSKLKKLIVEASVADIVNEPSEQQKARVAGLQKAEKAKQRKEKQFRSALKSSRSKKRNGWD</sequence>
<dbReference type="Proteomes" id="UP000053477">
    <property type="component" value="Unassembled WGS sequence"/>
</dbReference>
<dbReference type="GO" id="GO:0005762">
    <property type="term" value="C:mitochondrial large ribosomal subunit"/>
    <property type="evidence" value="ECO:0007669"/>
    <property type="project" value="TreeGrafter"/>
</dbReference>
<evidence type="ECO:0000259" key="2">
    <source>
        <dbReference type="Pfam" id="PF00472"/>
    </source>
</evidence>
<name>A0A0H2S877_9AGAM</name>
<dbReference type="InterPro" id="IPR052104">
    <property type="entry name" value="Mito_Release_Factor_mL62"/>
</dbReference>
<dbReference type="InParanoid" id="A0A0H2S877"/>
<dbReference type="Gene3D" id="3.30.160.20">
    <property type="match status" value="1"/>
</dbReference>
<dbReference type="GO" id="GO:0070126">
    <property type="term" value="P:mitochondrial translational termination"/>
    <property type="evidence" value="ECO:0007669"/>
    <property type="project" value="TreeGrafter"/>
</dbReference>
<reference evidence="3 4" key="1">
    <citation type="submission" date="2015-04" db="EMBL/GenBank/DDBJ databases">
        <title>Complete genome sequence of Schizopora paradoxa KUC8140, a cosmopolitan wood degrader in East Asia.</title>
        <authorList>
            <consortium name="DOE Joint Genome Institute"/>
            <person name="Min B."/>
            <person name="Park H."/>
            <person name="Jang Y."/>
            <person name="Kim J.-J."/>
            <person name="Kim K.H."/>
            <person name="Pangilinan J."/>
            <person name="Lipzen A."/>
            <person name="Riley R."/>
            <person name="Grigoriev I.V."/>
            <person name="Spatafora J.W."/>
            <person name="Choi I.-G."/>
        </authorList>
    </citation>
    <scope>NUCLEOTIDE SEQUENCE [LARGE SCALE GENOMIC DNA]</scope>
    <source>
        <strain evidence="3 4">KUC8140</strain>
    </source>
</reference>
<feature type="domain" description="Prokaryotic-type class I peptide chain release factors" evidence="2">
    <location>
        <begin position="58"/>
        <end position="190"/>
    </location>
</feature>
<evidence type="ECO:0000313" key="3">
    <source>
        <dbReference type="EMBL" id="KLO13071.1"/>
    </source>
</evidence>
<dbReference type="InterPro" id="IPR000352">
    <property type="entry name" value="Pep_chain_release_fac_I"/>
</dbReference>
<feature type="region of interest" description="Disordered" evidence="1">
    <location>
        <begin position="158"/>
        <end position="198"/>
    </location>
</feature>
<feature type="compositionally biased region" description="Basic and acidic residues" evidence="1">
    <location>
        <begin position="170"/>
        <end position="182"/>
    </location>
</feature>
<evidence type="ECO:0000256" key="1">
    <source>
        <dbReference type="SAM" id="MobiDB-lite"/>
    </source>
</evidence>
<dbReference type="STRING" id="27342.A0A0H2S877"/>
<dbReference type="GO" id="GO:0016150">
    <property type="term" value="F:translation release factor activity, codon nonspecific"/>
    <property type="evidence" value="ECO:0007669"/>
    <property type="project" value="TreeGrafter"/>
</dbReference>
<gene>
    <name evidence="3" type="ORF">SCHPADRAFT_386961</name>
</gene>
<organism evidence="3 4">
    <name type="scientific">Schizopora paradoxa</name>
    <dbReference type="NCBI Taxonomy" id="27342"/>
    <lineage>
        <taxon>Eukaryota</taxon>
        <taxon>Fungi</taxon>
        <taxon>Dikarya</taxon>
        <taxon>Basidiomycota</taxon>
        <taxon>Agaricomycotina</taxon>
        <taxon>Agaricomycetes</taxon>
        <taxon>Hymenochaetales</taxon>
        <taxon>Schizoporaceae</taxon>
        <taxon>Schizopora</taxon>
    </lineage>
</organism>
<keyword evidence="4" id="KW-1185">Reference proteome</keyword>
<feature type="compositionally biased region" description="Basic residues" evidence="1">
    <location>
        <begin position="189"/>
        <end position="198"/>
    </location>
</feature>
<dbReference type="OrthoDB" id="270639at2759"/>
<dbReference type="GO" id="GO:0004045">
    <property type="term" value="F:peptidyl-tRNA hydrolase activity"/>
    <property type="evidence" value="ECO:0007669"/>
    <property type="project" value="TreeGrafter"/>
</dbReference>
<evidence type="ECO:0000313" key="4">
    <source>
        <dbReference type="Proteomes" id="UP000053477"/>
    </source>
</evidence>
<accession>A0A0H2S877</accession>
<dbReference type="Pfam" id="PF00472">
    <property type="entry name" value="RF-1"/>
    <property type="match status" value="1"/>
</dbReference>